<evidence type="ECO:0000313" key="6">
    <source>
        <dbReference type="EMBL" id="CAG8639264.1"/>
    </source>
</evidence>
<feature type="compositionally biased region" description="Acidic residues" evidence="4">
    <location>
        <begin position="145"/>
        <end position="156"/>
    </location>
</feature>
<evidence type="ECO:0000256" key="1">
    <source>
        <dbReference type="ARBA" id="ARBA00004340"/>
    </source>
</evidence>
<dbReference type="EMBL" id="CAJVPI010002251">
    <property type="protein sequence ID" value="CAG8639264.1"/>
    <property type="molecule type" value="Genomic_DNA"/>
</dbReference>
<dbReference type="Proteomes" id="UP000789739">
    <property type="component" value="Unassembled WGS sequence"/>
</dbReference>
<dbReference type="Pfam" id="PF20147">
    <property type="entry name" value="Crinkler"/>
    <property type="match status" value="1"/>
</dbReference>
<keyword evidence="7" id="KW-1185">Reference proteome</keyword>
<evidence type="ECO:0000256" key="4">
    <source>
        <dbReference type="SAM" id="MobiDB-lite"/>
    </source>
</evidence>
<comment type="caution">
    <text evidence="6">The sequence shown here is derived from an EMBL/GenBank/DDBJ whole genome shotgun (WGS) entry which is preliminary data.</text>
</comment>
<feature type="domain" description="Crinkler effector protein N-terminal" evidence="5">
    <location>
        <begin position="29"/>
        <end position="78"/>
    </location>
</feature>
<name>A0A9N9DK30_9GLOM</name>
<evidence type="ECO:0000313" key="7">
    <source>
        <dbReference type="Proteomes" id="UP000789739"/>
    </source>
</evidence>
<comment type="subcellular location">
    <subcellularLocation>
        <location evidence="1">Host cell</location>
    </subcellularLocation>
    <subcellularLocation>
        <location evidence="2">Secreted</location>
    </subcellularLocation>
</comment>
<dbReference type="OrthoDB" id="2304312at2759"/>
<keyword evidence="3" id="KW-0964">Secreted</keyword>
<dbReference type="AlphaFoldDB" id="A0A9N9DK30"/>
<reference evidence="6" key="1">
    <citation type="submission" date="2021-06" db="EMBL/GenBank/DDBJ databases">
        <authorList>
            <person name="Kallberg Y."/>
            <person name="Tangrot J."/>
            <person name="Rosling A."/>
        </authorList>
    </citation>
    <scope>NUCLEOTIDE SEQUENCE</scope>
    <source>
        <strain evidence="6">BR232B</strain>
    </source>
</reference>
<evidence type="ECO:0000259" key="5">
    <source>
        <dbReference type="Pfam" id="PF20147"/>
    </source>
</evidence>
<feature type="region of interest" description="Disordered" evidence="4">
    <location>
        <begin position="127"/>
        <end position="167"/>
    </location>
</feature>
<dbReference type="GO" id="GO:0005576">
    <property type="term" value="C:extracellular region"/>
    <property type="evidence" value="ECO:0007669"/>
    <property type="project" value="UniProtKB-SubCell"/>
</dbReference>
<proteinExistence type="predicted"/>
<feature type="compositionally biased region" description="Acidic residues" evidence="4">
    <location>
        <begin position="204"/>
        <end position="225"/>
    </location>
</feature>
<dbReference type="GO" id="GO:0043657">
    <property type="term" value="C:host cell"/>
    <property type="evidence" value="ECO:0007669"/>
    <property type="project" value="UniProtKB-SubCell"/>
</dbReference>
<accession>A0A9N9DK30</accession>
<protein>
    <submittedName>
        <fullName evidence="6">4646_t:CDS:1</fullName>
    </submittedName>
</protein>
<organism evidence="6 7">
    <name type="scientific">Paraglomus brasilianum</name>
    <dbReference type="NCBI Taxonomy" id="144538"/>
    <lineage>
        <taxon>Eukaryota</taxon>
        <taxon>Fungi</taxon>
        <taxon>Fungi incertae sedis</taxon>
        <taxon>Mucoromycota</taxon>
        <taxon>Glomeromycotina</taxon>
        <taxon>Glomeromycetes</taxon>
        <taxon>Paraglomerales</taxon>
        <taxon>Paraglomeraceae</taxon>
        <taxon>Paraglomus</taxon>
    </lineage>
</organism>
<feature type="region of interest" description="Disordered" evidence="4">
    <location>
        <begin position="196"/>
        <end position="225"/>
    </location>
</feature>
<sequence>MSITLFCLVKGNTPVNAFSVKINRDEPINLKLWKVEIPDDRDSELANPALEVELLATKKISKYFPDLPAEECIHVIVEPPVSTTASSREQELLDRIASLEASINKSVHDAESKKVLHSEDVLASRSLPETEVSVPDEILDSNLESPDDEKSYDEDVNQLPVDNTSDADKDFYISEEYNFGGALSDDNDEDVSLRENANATRDNENDDEFSDNNEEEGFYGFSDDDDEGYYYDLNTGETCTKSNLSIYAY</sequence>
<evidence type="ECO:0000256" key="2">
    <source>
        <dbReference type="ARBA" id="ARBA00004613"/>
    </source>
</evidence>
<dbReference type="InterPro" id="IPR045379">
    <property type="entry name" value="Crinkler_N"/>
</dbReference>
<gene>
    <name evidence="6" type="ORF">PBRASI_LOCUS9681</name>
</gene>
<evidence type="ECO:0000256" key="3">
    <source>
        <dbReference type="ARBA" id="ARBA00022525"/>
    </source>
</evidence>